<reference evidence="1" key="1">
    <citation type="submission" date="2018-02" db="EMBL/GenBank/DDBJ databases">
        <title>Rhizophora mucronata_Transcriptome.</title>
        <authorList>
            <person name="Meera S.P."/>
            <person name="Sreeshan A."/>
            <person name="Augustine A."/>
        </authorList>
    </citation>
    <scope>NUCLEOTIDE SEQUENCE</scope>
    <source>
        <tissue evidence="1">Leaf</tissue>
    </source>
</reference>
<protein>
    <submittedName>
        <fullName evidence="1">Uncharacterized protein</fullName>
    </submittedName>
</protein>
<accession>A0A2P2JXN3</accession>
<organism evidence="1">
    <name type="scientific">Rhizophora mucronata</name>
    <name type="common">Asiatic mangrove</name>
    <dbReference type="NCBI Taxonomy" id="61149"/>
    <lineage>
        <taxon>Eukaryota</taxon>
        <taxon>Viridiplantae</taxon>
        <taxon>Streptophyta</taxon>
        <taxon>Embryophyta</taxon>
        <taxon>Tracheophyta</taxon>
        <taxon>Spermatophyta</taxon>
        <taxon>Magnoliopsida</taxon>
        <taxon>eudicotyledons</taxon>
        <taxon>Gunneridae</taxon>
        <taxon>Pentapetalae</taxon>
        <taxon>rosids</taxon>
        <taxon>fabids</taxon>
        <taxon>Malpighiales</taxon>
        <taxon>Rhizophoraceae</taxon>
        <taxon>Rhizophora</taxon>
    </lineage>
</organism>
<dbReference type="AlphaFoldDB" id="A0A2P2JXN3"/>
<evidence type="ECO:0000313" key="1">
    <source>
        <dbReference type="EMBL" id="MBW98238.1"/>
    </source>
</evidence>
<proteinExistence type="predicted"/>
<name>A0A2P2JXN3_RHIMU</name>
<sequence>MTASELYVYKLGHCLMIMHPISLLHSSEGGERVGTGTLR</sequence>
<dbReference type="EMBL" id="GGEC01017755">
    <property type="protein sequence ID" value="MBW98238.1"/>
    <property type="molecule type" value="Transcribed_RNA"/>
</dbReference>